<feature type="binding site" evidence="8">
    <location>
        <position position="212"/>
    </location>
    <ligand>
        <name>Zn(2+)</name>
        <dbReference type="ChEBI" id="CHEBI:29105"/>
        <label>1</label>
        <note>catalytic</note>
    </ligand>
</feature>
<keyword evidence="7 8" id="KW-0862">Zinc</keyword>
<dbReference type="HAMAP" id="MF_01818">
    <property type="entry name" value="RNase_Z_BN"/>
    <property type="match status" value="1"/>
</dbReference>
<dbReference type="OrthoDB" id="9800940at2"/>
<dbReference type="GO" id="GO:0008270">
    <property type="term" value="F:zinc ion binding"/>
    <property type="evidence" value="ECO:0007669"/>
    <property type="project" value="UniProtKB-UniRule"/>
</dbReference>
<keyword evidence="5 8" id="KW-0255">Endonuclease</keyword>
<accession>W7UYA8</accession>
<comment type="function">
    <text evidence="8">Zinc phosphodiesterase, which displays some tRNA 3'-processing endonuclease activity. Probably involved in tRNA maturation, by removing a 3'-trailer from precursor tRNA.</text>
</comment>
<sequence length="304" mass="33596">MVDVCLLGTGGMMPLKDRFLTSLYVSYNGKAILVDCGEGTQVAIAKHGLKMSRINLILITHCHADHISGLPGLLLSIGNSSRTEPLDIAAPESSISILENLMTICGGLPYTVRFYGLPEDRQVIFSADMIDPLLKIAVQPLSHRVPCVGYSLIFERKPTFLPQKAKELKVPVEYWKKLHCGEKIILEDGTIIAPEDVTEERKVPLKITYVTDTLPIDDIGVFASDADIFICEGMYGNPEKKASMNEKRHMLMQDACAIAKCAGVKRLWLTHYSPAEKEPSVYEETLREIFADTLVTSDGAKLTL</sequence>
<evidence type="ECO:0000256" key="8">
    <source>
        <dbReference type="HAMAP-Rule" id="MF_01818"/>
    </source>
</evidence>
<evidence type="ECO:0000313" key="9">
    <source>
        <dbReference type="EMBL" id="EWM53620.1"/>
    </source>
</evidence>
<keyword evidence="2 8" id="KW-0819">tRNA processing</keyword>
<evidence type="ECO:0000256" key="7">
    <source>
        <dbReference type="ARBA" id="ARBA00022833"/>
    </source>
</evidence>
<gene>
    <name evidence="8" type="primary">rnz</name>
    <name evidence="9" type="ORF">RF007C_06060</name>
</gene>
<dbReference type="Proteomes" id="UP000019365">
    <property type="component" value="Unassembled WGS sequence"/>
</dbReference>
<evidence type="ECO:0000256" key="3">
    <source>
        <dbReference type="ARBA" id="ARBA00022722"/>
    </source>
</evidence>
<keyword evidence="10" id="KW-1185">Reference proteome</keyword>
<proteinExistence type="inferred from homology"/>
<comment type="similarity">
    <text evidence="8">Belongs to the RNase Z family.</text>
</comment>
<dbReference type="EMBL" id="ATAX01000024">
    <property type="protein sequence ID" value="EWM53620.1"/>
    <property type="molecule type" value="Genomic_DNA"/>
</dbReference>
<dbReference type="PANTHER" id="PTHR46018">
    <property type="entry name" value="ZINC PHOSPHODIESTERASE ELAC PROTEIN 1"/>
    <property type="match status" value="1"/>
</dbReference>
<evidence type="ECO:0000256" key="6">
    <source>
        <dbReference type="ARBA" id="ARBA00022801"/>
    </source>
</evidence>
<evidence type="ECO:0000256" key="2">
    <source>
        <dbReference type="ARBA" id="ARBA00022694"/>
    </source>
</evidence>
<dbReference type="InterPro" id="IPR013471">
    <property type="entry name" value="RNase_Z/BN"/>
</dbReference>
<feature type="binding site" evidence="8">
    <location>
        <position position="65"/>
    </location>
    <ligand>
        <name>Zn(2+)</name>
        <dbReference type="ChEBI" id="CHEBI:29105"/>
        <label>2</label>
        <note>catalytic</note>
    </ligand>
</feature>
<evidence type="ECO:0000256" key="5">
    <source>
        <dbReference type="ARBA" id="ARBA00022759"/>
    </source>
</evidence>
<dbReference type="GO" id="GO:0042781">
    <property type="term" value="F:3'-tRNA processing endoribonuclease activity"/>
    <property type="evidence" value="ECO:0007669"/>
    <property type="project" value="UniProtKB-UniRule"/>
</dbReference>
<feature type="binding site" evidence="8">
    <location>
        <position position="212"/>
    </location>
    <ligand>
        <name>Zn(2+)</name>
        <dbReference type="ChEBI" id="CHEBI:29105"/>
        <label>2</label>
        <note>catalytic</note>
    </ligand>
</feature>
<evidence type="ECO:0000256" key="4">
    <source>
        <dbReference type="ARBA" id="ARBA00022723"/>
    </source>
</evidence>
<keyword evidence="4 8" id="KW-0479">Metal-binding</keyword>
<reference evidence="9 10" key="1">
    <citation type="journal article" date="2014" name="PLoS ONE">
        <title>Rumen cellulosomics: divergent fiber-degrading strategies revealed by comparative genome-wide analysis of six ruminococcal strains.</title>
        <authorList>
            <person name="Dassa B."/>
            <person name="Borovok I."/>
            <person name="Ruimy-Israeli V."/>
            <person name="Lamed R."/>
            <person name="Flint H.J."/>
            <person name="Duncan S.H."/>
            <person name="Henrissat B."/>
            <person name="Coutinho P."/>
            <person name="Morrison M."/>
            <person name="Mosoni P."/>
            <person name="Yeoman C.J."/>
            <person name="White B.A."/>
            <person name="Bayer E.A."/>
        </authorList>
    </citation>
    <scope>NUCLEOTIDE SEQUENCE [LARGE SCALE GENOMIC DNA]</scope>
    <source>
        <strain evidence="9 10">007c</strain>
    </source>
</reference>
<dbReference type="SUPFAM" id="SSF56281">
    <property type="entry name" value="Metallo-hydrolase/oxidoreductase"/>
    <property type="match status" value="1"/>
</dbReference>
<comment type="catalytic activity">
    <reaction evidence="8">
        <text>Endonucleolytic cleavage of RNA, removing extra 3' nucleotides from tRNA precursor, generating 3' termini of tRNAs. A 3'-hydroxy group is left at the tRNA terminus and a 5'-phosphoryl group is left at the trailer molecule.</text>
        <dbReference type="EC" id="3.1.26.11"/>
    </reaction>
</comment>
<dbReference type="Gene3D" id="3.60.15.10">
    <property type="entry name" value="Ribonuclease Z/Hydroxyacylglutathione hydrolase-like"/>
    <property type="match status" value="1"/>
</dbReference>
<organism evidence="9 10">
    <name type="scientific">Ruminococcus flavefaciens 007c</name>
    <dbReference type="NCBI Taxonomy" id="1341157"/>
    <lineage>
        <taxon>Bacteria</taxon>
        <taxon>Bacillati</taxon>
        <taxon>Bacillota</taxon>
        <taxon>Clostridia</taxon>
        <taxon>Eubacteriales</taxon>
        <taxon>Oscillospiraceae</taxon>
        <taxon>Ruminococcus</taxon>
    </lineage>
</organism>
<dbReference type="RefSeq" id="WP_037299041.1">
    <property type="nucleotide sequence ID" value="NZ_ATAX01000024.1"/>
</dbReference>
<evidence type="ECO:0000256" key="1">
    <source>
        <dbReference type="ARBA" id="ARBA00011738"/>
    </source>
</evidence>
<comment type="subunit">
    <text evidence="1 8">Homodimer.</text>
</comment>
<dbReference type="Pfam" id="PF23023">
    <property type="entry name" value="Anti-Pycsar_Apyc1"/>
    <property type="match status" value="1"/>
</dbReference>
<dbReference type="CDD" id="cd07717">
    <property type="entry name" value="RNaseZ_ZiPD-like_MBL-fold"/>
    <property type="match status" value="1"/>
</dbReference>
<dbReference type="AlphaFoldDB" id="W7UYA8"/>
<comment type="cofactor">
    <cofactor evidence="8">
        <name>Zn(2+)</name>
        <dbReference type="ChEBI" id="CHEBI:29105"/>
    </cofactor>
    <text evidence="8">Binds 2 Zn(2+) ions.</text>
</comment>
<dbReference type="InterPro" id="IPR036866">
    <property type="entry name" value="RibonucZ/Hydroxyglut_hydro"/>
</dbReference>
<dbReference type="eggNOG" id="COG1234">
    <property type="taxonomic scope" value="Bacteria"/>
</dbReference>
<evidence type="ECO:0000313" key="10">
    <source>
        <dbReference type="Proteomes" id="UP000019365"/>
    </source>
</evidence>
<feature type="binding site" evidence="8">
    <location>
        <position position="61"/>
    </location>
    <ligand>
        <name>Zn(2+)</name>
        <dbReference type="ChEBI" id="CHEBI:29105"/>
        <label>1</label>
        <note>catalytic</note>
    </ligand>
</feature>
<dbReference type="EC" id="3.1.26.11" evidence="8"/>
<comment type="caution">
    <text evidence="9">The sequence shown here is derived from an EMBL/GenBank/DDBJ whole genome shotgun (WGS) entry which is preliminary data.</text>
</comment>
<keyword evidence="6 8" id="KW-0378">Hydrolase</keyword>
<feature type="binding site" evidence="8">
    <location>
        <position position="63"/>
    </location>
    <ligand>
        <name>Zn(2+)</name>
        <dbReference type="ChEBI" id="CHEBI:29105"/>
        <label>1</label>
        <note>catalytic</note>
    </ligand>
</feature>
<feature type="binding site" evidence="8">
    <location>
        <position position="143"/>
    </location>
    <ligand>
        <name>Zn(2+)</name>
        <dbReference type="ChEBI" id="CHEBI:29105"/>
        <label>1</label>
        <note>catalytic</note>
    </ligand>
</feature>
<dbReference type="NCBIfam" id="NF000801">
    <property type="entry name" value="PRK00055.1-3"/>
    <property type="match status" value="1"/>
</dbReference>
<dbReference type="PANTHER" id="PTHR46018:SF2">
    <property type="entry name" value="ZINC PHOSPHODIESTERASE ELAC PROTEIN 1"/>
    <property type="match status" value="1"/>
</dbReference>
<feature type="binding site" evidence="8">
    <location>
        <position position="271"/>
    </location>
    <ligand>
        <name>Zn(2+)</name>
        <dbReference type="ChEBI" id="CHEBI:29105"/>
        <label>2</label>
        <note>catalytic</note>
    </ligand>
</feature>
<feature type="active site" description="Proton acceptor" evidence="8">
    <location>
        <position position="65"/>
    </location>
</feature>
<name>W7UYA8_RUMFL</name>
<keyword evidence="3 8" id="KW-0540">Nuclease</keyword>
<dbReference type="PATRIC" id="fig|1341157.4.peg.1645"/>
<protein>
    <recommendedName>
        <fullName evidence="8">Ribonuclease Z</fullName>
        <shortName evidence="8">RNase Z</shortName>
        <ecNumber evidence="8">3.1.26.11</ecNumber>
    </recommendedName>
    <alternativeName>
        <fullName evidence="8">tRNA 3 endonuclease</fullName>
    </alternativeName>
    <alternativeName>
        <fullName evidence="8">tRNase Z</fullName>
    </alternativeName>
</protein>
<feature type="binding site" evidence="8">
    <location>
        <position position="66"/>
    </location>
    <ligand>
        <name>Zn(2+)</name>
        <dbReference type="ChEBI" id="CHEBI:29105"/>
        <label>2</label>
        <note>catalytic</note>
    </ligand>
</feature>